<name>A0A915Q5D8_9BILA</name>
<dbReference type="InterPro" id="IPR017438">
    <property type="entry name" value="ATP-NAD_kinase_N"/>
</dbReference>
<dbReference type="EC" id="2.7.1.23" evidence="2"/>
<proteinExistence type="inferred from homology"/>
<reference evidence="9" key="1">
    <citation type="submission" date="2022-11" db="UniProtKB">
        <authorList>
            <consortium name="WormBaseParasite"/>
        </authorList>
    </citation>
    <scope>IDENTIFICATION</scope>
</reference>
<dbReference type="SUPFAM" id="SSF111331">
    <property type="entry name" value="NAD kinase/diacylglycerol kinase-like"/>
    <property type="match status" value="1"/>
</dbReference>
<keyword evidence="4" id="KW-0418">Kinase</keyword>
<dbReference type="AlphaFoldDB" id="A0A915Q5D8"/>
<keyword evidence="6" id="KW-0520">NAD</keyword>
<dbReference type="Gene3D" id="2.60.200.30">
    <property type="entry name" value="Probable inorganic polyphosphate/atp-NAD kinase, domain 2"/>
    <property type="match status" value="1"/>
</dbReference>
<dbReference type="GO" id="GO:0006741">
    <property type="term" value="P:NADP+ biosynthetic process"/>
    <property type="evidence" value="ECO:0007669"/>
    <property type="project" value="InterPro"/>
</dbReference>
<organism evidence="8 9">
    <name type="scientific">Setaria digitata</name>
    <dbReference type="NCBI Taxonomy" id="48799"/>
    <lineage>
        <taxon>Eukaryota</taxon>
        <taxon>Metazoa</taxon>
        <taxon>Ecdysozoa</taxon>
        <taxon>Nematoda</taxon>
        <taxon>Chromadorea</taxon>
        <taxon>Rhabditida</taxon>
        <taxon>Spirurina</taxon>
        <taxon>Spiruromorpha</taxon>
        <taxon>Filarioidea</taxon>
        <taxon>Setariidae</taxon>
        <taxon>Setaria</taxon>
    </lineage>
</organism>
<evidence type="ECO:0000256" key="1">
    <source>
        <dbReference type="ARBA" id="ARBA00010995"/>
    </source>
</evidence>
<keyword evidence="8" id="KW-1185">Reference proteome</keyword>
<protein>
    <recommendedName>
        <fullName evidence="2">NAD(+) kinase</fullName>
        <ecNumber evidence="2">2.7.1.23</ecNumber>
    </recommendedName>
</protein>
<dbReference type="GO" id="GO:0005739">
    <property type="term" value="C:mitochondrion"/>
    <property type="evidence" value="ECO:0007669"/>
    <property type="project" value="TreeGrafter"/>
</dbReference>
<evidence type="ECO:0000313" key="9">
    <source>
        <dbReference type="WBParaSite" id="sdigi.contig61.g3299.t1"/>
    </source>
</evidence>
<dbReference type="InterPro" id="IPR002504">
    <property type="entry name" value="NADK"/>
</dbReference>
<dbReference type="Pfam" id="PF01513">
    <property type="entry name" value="NAD_kinase"/>
    <property type="match status" value="1"/>
</dbReference>
<keyword evidence="3" id="KW-0808">Transferase</keyword>
<evidence type="ECO:0000313" key="8">
    <source>
        <dbReference type="Proteomes" id="UP000887581"/>
    </source>
</evidence>
<dbReference type="PANTHER" id="PTHR13158:SF5">
    <property type="entry name" value="NAD KINASE 2, MITOCHONDRIAL"/>
    <property type="match status" value="1"/>
</dbReference>
<feature type="compositionally biased region" description="Basic and acidic residues" evidence="7">
    <location>
        <begin position="1"/>
        <end position="35"/>
    </location>
</feature>
<evidence type="ECO:0000256" key="5">
    <source>
        <dbReference type="ARBA" id="ARBA00022857"/>
    </source>
</evidence>
<accession>A0A915Q5D8</accession>
<dbReference type="WBParaSite" id="sdigi.contig61.g3299.t1">
    <property type="protein sequence ID" value="sdigi.contig61.g3299.t1"/>
    <property type="gene ID" value="sdigi.contig61.g3299"/>
</dbReference>
<dbReference type="GO" id="GO:0003951">
    <property type="term" value="F:NAD+ kinase activity"/>
    <property type="evidence" value="ECO:0007669"/>
    <property type="project" value="UniProtKB-EC"/>
</dbReference>
<keyword evidence="5" id="KW-0521">NADP</keyword>
<dbReference type="GO" id="GO:0019674">
    <property type="term" value="P:NAD+ metabolic process"/>
    <property type="evidence" value="ECO:0007669"/>
    <property type="project" value="InterPro"/>
</dbReference>
<feature type="region of interest" description="Disordered" evidence="7">
    <location>
        <begin position="1"/>
        <end position="38"/>
    </location>
</feature>
<sequence>MIGSDIKEHSGKILPKEGKERVKQWKKKMGEEERRRERKGCTASIQVLPFAEWTLGSGSYAHVTFTALVSSRITVIITAFKIVLKTNEKKRIMQKSLVISTSLLARIAERSLFAITMDSTVATYQTYSTTTAKLLTNDNSSAVIEKCVFKPKKVLILSKLTRLEYERQTHPSLDETQLKKALTRRGSNYERLRKRYDEHYQFLNVIIAELRAYGIETRTVQRFDYNDATVSWADAVFSAGGDGTFLNAASRILSTEKPLIGINTDPKGSEGHLCLLKKLSHEYFRDALKRLLTGDFKWLYRQRIRVRLEGDVRNTEPFYLHNEQLHFQNPEKQKVMKSKANLENSDDLVNVLPDPALNDVFIGESLSSRVSYYEIQCDEGEAVKQKSSGVVVCTGSIFTGSGSTSWYFNINKMTEHCVSDVLNIASQEIGCGTLTEDKSFIRRIRDIYNSRLLFTPDCENMAYCVRNPIYNATYPEFPPRGLVKRLRLRSRCYDAHLVIDGRVAYKFNDGAEAVLEVHPDYALKTVVFR</sequence>
<dbReference type="PANTHER" id="PTHR13158">
    <property type="match status" value="1"/>
</dbReference>
<evidence type="ECO:0000256" key="3">
    <source>
        <dbReference type="ARBA" id="ARBA00022679"/>
    </source>
</evidence>
<evidence type="ECO:0000256" key="4">
    <source>
        <dbReference type="ARBA" id="ARBA00022777"/>
    </source>
</evidence>
<dbReference type="InterPro" id="IPR017437">
    <property type="entry name" value="ATP-NAD_kinase_PpnK-typ_C"/>
</dbReference>
<comment type="similarity">
    <text evidence="1">Belongs to the NAD kinase family.</text>
</comment>
<evidence type="ECO:0000256" key="7">
    <source>
        <dbReference type="SAM" id="MobiDB-lite"/>
    </source>
</evidence>
<evidence type="ECO:0000256" key="6">
    <source>
        <dbReference type="ARBA" id="ARBA00023027"/>
    </source>
</evidence>
<dbReference type="InterPro" id="IPR016064">
    <property type="entry name" value="NAD/diacylglycerol_kinase_sf"/>
</dbReference>
<dbReference type="Gene3D" id="3.40.50.10330">
    <property type="entry name" value="Probable inorganic polyphosphate/atp-NAD kinase, domain 1"/>
    <property type="match status" value="1"/>
</dbReference>
<dbReference type="Proteomes" id="UP000887581">
    <property type="component" value="Unplaced"/>
</dbReference>
<evidence type="ECO:0000256" key="2">
    <source>
        <dbReference type="ARBA" id="ARBA00012120"/>
    </source>
</evidence>